<gene>
    <name evidence="2" type="ORF">Cadr_000000974</name>
</gene>
<feature type="compositionally biased region" description="Low complexity" evidence="1">
    <location>
        <begin position="53"/>
        <end position="63"/>
    </location>
</feature>
<protein>
    <submittedName>
        <fullName evidence="2">Uncharacterized protein</fullName>
    </submittedName>
</protein>
<sequence>MLLPLIPGPIPRHLPCQERSSGRAALGKAKEHRVEEWPPVKLDATPAALAIAPAPTLAPTRPASVTALASTKPSTRTTTASLEESSQEEGKREEEEERTHKAKEKGIGSEPAEDEKLRKPRGGRATAKASREEDEAAGRRWKALRNRGKRFQQPLHFHVRHTPGNGGPAATLGSLCFRTKEREHK</sequence>
<dbReference type="Proteomes" id="UP000299084">
    <property type="component" value="Unassembled WGS sequence"/>
</dbReference>
<feature type="compositionally biased region" description="Basic and acidic residues" evidence="1">
    <location>
        <begin position="28"/>
        <end position="38"/>
    </location>
</feature>
<dbReference type="EMBL" id="JWIN03000001">
    <property type="protein sequence ID" value="KAB1283036.1"/>
    <property type="molecule type" value="Genomic_DNA"/>
</dbReference>
<proteinExistence type="predicted"/>
<dbReference type="AlphaFoldDB" id="A0A5N4EJ60"/>
<feature type="compositionally biased region" description="Basic and acidic residues" evidence="1">
    <location>
        <begin position="88"/>
        <end position="107"/>
    </location>
</feature>
<feature type="region of interest" description="Disordered" evidence="1">
    <location>
        <begin position="15"/>
        <end position="39"/>
    </location>
</feature>
<keyword evidence="3" id="KW-1185">Reference proteome</keyword>
<evidence type="ECO:0000313" key="3">
    <source>
        <dbReference type="Proteomes" id="UP000299084"/>
    </source>
</evidence>
<evidence type="ECO:0000256" key="1">
    <source>
        <dbReference type="SAM" id="MobiDB-lite"/>
    </source>
</evidence>
<evidence type="ECO:0000313" key="2">
    <source>
        <dbReference type="EMBL" id="KAB1283036.1"/>
    </source>
</evidence>
<comment type="caution">
    <text evidence="2">The sequence shown here is derived from an EMBL/GenBank/DDBJ whole genome shotgun (WGS) entry which is preliminary data.</text>
</comment>
<feature type="region of interest" description="Disordered" evidence="1">
    <location>
        <begin position="53"/>
        <end position="139"/>
    </location>
</feature>
<feature type="compositionally biased region" description="Polar residues" evidence="1">
    <location>
        <begin position="67"/>
        <end position="82"/>
    </location>
</feature>
<reference evidence="2 3" key="1">
    <citation type="journal article" date="2019" name="Mol. Ecol. Resour.">
        <title>Improving Illumina assemblies with Hi-C and long reads: an example with the North African dromedary.</title>
        <authorList>
            <person name="Elbers J.P."/>
            <person name="Rogers M.F."/>
            <person name="Perelman P.L."/>
            <person name="Proskuryakova A.A."/>
            <person name="Serdyukova N.A."/>
            <person name="Johnson W.E."/>
            <person name="Horin P."/>
            <person name="Corander J."/>
            <person name="Murphy D."/>
            <person name="Burger P.A."/>
        </authorList>
    </citation>
    <scope>NUCLEOTIDE SEQUENCE [LARGE SCALE GENOMIC DNA]</scope>
    <source>
        <strain evidence="2">Drom800</strain>
        <tissue evidence="2">Blood</tissue>
    </source>
</reference>
<organism evidence="2 3">
    <name type="scientific">Camelus dromedarius</name>
    <name type="common">Dromedary</name>
    <name type="synonym">Arabian camel</name>
    <dbReference type="NCBI Taxonomy" id="9838"/>
    <lineage>
        <taxon>Eukaryota</taxon>
        <taxon>Metazoa</taxon>
        <taxon>Chordata</taxon>
        <taxon>Craniata</taxon>
        <taxon>Vertebrata</taxon>
        <taxon>Euteleostomi</taxon>
        <taxon>Mammalia</taxon>
        <taxon>Eutheria</taxon>
        <taxon>Laurasiatheria</taxon>
        <taxon>Artiodactyla</taxon>
        <taxon>Tylopoda</taxon>
        <taxon>Camelidae</taxon>
        <taxon>Camelus</taxon>
    </lineage>
</organism>
<accession>A0A5N4EJ60</accession>
<name>A0A5N4EJ60_CAMDR</name>